<dbReference type="Pfam" id="PF13966">
    <property type="entry name" value="zf-RVT"/>
    <property type="match status" value="1"/>
</dbReference>
<organism evidence="2 3">
    <name type="scientific">Solanum pinnatisectum</name>
    <name type="common">tansyleaf nightshade</name>
    <dbReference type="NCBI Taxonomy" id="50273"/>
    <lineage>
        <taxon>Eukaryota</taxon>
        <taxon>Viridiplantae</taxon>
        <taxon>Streptophyta</taxon>
        <taxon>Embryophyta</taxon>
        <taxon>Tracheophyta</taxon>
        <taxon>Spermatophyta</taxon>
        <taxon>Magnoliopsida</taxon>
        <taxon>eudicotyledons</taxon>
        <taxon>Gunneridae</taxon>
        <taxon>Pentapetalae</taxon>
        <taxon>asterids</taxon>
        <taxon>lamiids</taxon>
        <taxon>Solanales</taxon>
        <taxon>Solanaceae</taxon>
        <taxon>Solanoideae</taxon>
        <taxon>Solaneae</taxon>
        <taxon>Solanum</taxon>
    </lineage>
</organism>
<dbReference type="AlphaFoldDB" id="A0AAV9KYF5"/>
<dbReference type="Proteomes" id="UP001311915">
    <property type="component" value="Unassembled WGS sequence"/>
</dbReference>
<name>A0AAV9KYF5_9SOLN</name>
<comment type="caution">
    <text evidence="2">The sequence shown here is derived from an EMBL/GenBank/DDBJ whole genome shotgun (WGS) entry which is preliminary data.</text>
</comment>
<evidence type="ECO:0000259" key="1">
    <source>
        <dbReference type="Pfam" id="PF13966"/>
    </source>
</evidence>
<reference evidence="2 3" key="1">
    <citation type="submission" date="2023-10" db="EMBL/GenBank/DDBJ databases">
        <title>Genome-Wide Identification Analysis in wild type Solanum Pinnatisectum Reveals Some Genes Defensing Phytophthora Infestans.</title>
        <authorList>
            <person name="Sun C."/>
        </authorList>
    </citation>
    <scope>NUCLEOTIDE SEQUENCE [LARGE SCALE GENOMIC DNA]</scope>
    <source>
        <strain evidence="2">LQN</strain>
        <tissue evidence="2">Leaf</tissue>
    </source>
</reference>
<gene>
    <name evidence="2" type="ORF">R3W88_016679</name>
</gene>
<proteinExistence type="predicted"/>
<accession>A0AAV9KYF5</accession>
<dbReference type="InterPro" id="IPR026960">
    <property type="entry name" value="RVT-Znf"/>
</dbReference>
<keyword evidence="3" id="KW-1185">Reference proteome</keyword>
<evidence type="ECO:0000313" key="2">
    <source>
        <dbReference type="EMBL" id="KAK4718341.1"/>
    </source>
</evidence>
<dbReference type="EMBL" id="JAWPEI010000008">
    <property type="protein sequence ID" value="KAK4718341.1"/>
    <property type="molecule type" value="Genomic_DNA"/>
</dbReference>
<feature type="domain" description="Reverse transcriptase zinc-binding" evidence="1">
    <location>
        <begin position="9"/>
        <end position="73"/>
    </location>
</feature>
<sequence>MSHNSDFNANINYCWLWKLYCPNKIKLFLWLVTHYRLPTNQHLNSICIVPSPNCYFCGEIETCKHIFMGCVIVEKH</sequence>
<protein>
    <recommendedName>
        <fullName evidence="1">Reverse transcriptase zinc-binding domain-containing protein</fullName>
    </recommendedName>
</protein>
<evidence type="ECO:0000313" key="3">
    <source>
        <dbReference type="Proteomes" id="UP001311915"/>
    </source>
</evidence>